<proteinExistence type="predicted"/>
<accession>A0ABT9FCL4</accession>
<organism evidence="1 2">
    <name type="scientific">Pseudoalteromonas marina</name>
    <dbReference type="NCBI Taxonomy" id="267375"/>
    <lineage>
        <taxon>Bacteria</taxon>
        <taxon>Pseudomonadati</taxon>
        <taxon>Pseudomonadota</taxon>
        <taxon>Gammaproteobacteria</taxon>
        <taxon>Alteromonadales</taxon>
        <taxon>Pseudoalteromonadaceae</taxon>
        <taxon>Pseudoalteromonas</taxon>
    </lineage>
</organism>
<dbReference type="EMBL" id="JAUYVT010000005">
    <property type="protein sequence ID" value="MDP2564522.1"/>
    <property type="molecule type" value="Genomic_DNA"/>
</dbReference>
<reference evidence="1" key="1">
    <citation type="submission" date="2023-07" db="EMBL/GenBank/DDBJ databases">
        <title>Genome content predicts the carbon catabolic preferences of heterotrophic bacteria.</title>
        <authorList>
            <person name="Gralka M."/>
        </authorList>
    </citation>
    <scope>NUCLEOTIDE SEQUENCE</scope>
    <source>
        <strain evidence="1">4G09</strain>
    </source>
</reference>
<evidence type="ECO:0000313" key="1">
    <source>
        <dbReference type="EMBL" id="MDP2564522.1"/>
    </source>
</evidence>
<evidence type="ECO:0008006" key="3">
    <source>
        <dbReference type="Google" id="ProtNLM"/>
    </source>
</evidence>
<comment type="caution">
    <text evidence="1">The sequence shown here is derived from an EMBL/GenBank/DDBJ whole genome shotgun (WGS) entry which is preliminary data.</text>
</comment>
<name>A0ABT9FCL4_9GAMM</name>
<dbReference type="RefSeq" id="WP_305471793.1">
    <property type="nucleotide sequence ID" value="NZ_JAUYVT010000005.1"/>
</dbReference>
<dbReference type="PROSITE" id="PS00018">
    <property type="entry name" value="EF_HAND_1"/>
    <property type="match status" value="1"/>
</dbReference>
<keyword evidence="2" id="KW-1185">Reference proteome</keyword>
<gene>
    <name evidence="1" type="ORF">Q8W34_07740</name>
</gene>
<protein>
    <recommendedName>
        <fullName evidence="3">EF-hand domain-containing protein</fullName>
    </recommendedName>
</protein>
<dbReference type="Proteomes" id="UP001177212">
    <property type="component" value="Unassembled WGS sequence"/>
</dbReference>
<sequence>MRLSKLIHNIGGIIIAFCISQKTHAHLIVAQHGTLNVVEEHVFVVLSLPASSLLGVDENNDGSLSLTEFNKYRNHISKQVKKHVYLSDQQYRFSIEGLLLHPEMAHSGNNTFVDQITITGRFTPLMTNNIKFNINLFANNRSKQTYKITATNKQQQLIHQFELEPLSPHSELF</sequence>
<dbReference type="InterPro" id="IPR018247">
    <property type="entry name" value="EF_Hand_1_Ca_BS"/>
</dbReference>
<evidence type="ECO:0000313" key="2">
    <source>
        <dbReference type="Proteomes" id="UP001177212"/>
    </source>
</evidence>